<feature type="compositionally biased region" description="Polar residues" evidence="1">
    <location>
        <begin position="29"/>
        <end position="41"/>
    </location>
</feature>
<sequence length="159" mass="18163">MGQIPATVVDSHASQLETCGRKRRDLASEQATPAWVQQQWKAKSGEDPESMVQRVGRSGTTRCVERAERFMSQRPVRSMQRRRYDPLPASSRRNHGKVRRVRSRSSSGETSRKKSEGPELSEDIFDDASDVAYAMPIQYQRAMRPDQHRLDPFPPPLLL</sequence>
<dbReference type="RefSeq" id="XP_012188220.1">
    <property type="nucleotide sequence ID" value="XM_012332830.1"/>
</dbReference>
<gene>
    <name evidence="2" type="ORF">PHSY_002206</name>
</gene>
<dbReference type="HOGENOM" id="CLU_1661563_0_0_1"/>
<proteinExistence type="predicted"/>
<reference evidence="3" key="1">
    <citation type="journal article" date="2013" name="Genome Announc.">
        <title>Draft genome sequence of the basidiomycetous yeast-like fungus Pseudozyma hubeiensis SY62, which produces an abundant amount of the biosurfactant mannosylerythritol lipids.</title>
        <authorList>
            <person name="Konishi M."/>
            <person name="Hatada Y."/>
            <person name="Horiuchi J."/>
        </authorList>
    </citation>
    <scope>NUCLEOTIDE SEQUENCE [LARGE SCALE GENOMIC DNA]</scope>
    <source>
        <strain evidence="3">SY62</strain>
    </source>
</reference>
<evidence type="ECO:0000313" key="2">
    <source>
        <dbReference type="EMBL" id="GAC94633.1"/>
    </source>
</evidence>
<evidence type="ECO:0000313" key="3">
    <source>
        <dbReference type="Proteomes" id="UP000014071"/>
    </source>
</evidence>
<keyword evidence="3" id="KW-1185">Reference proteome</keyword>
<dbReference type="Proteomes" id="UP000014071">
    <property type="component" value="Unassembled WGS sequence"/>
</dbReference>
<protein>
    <submittedName>
        <fullName evidence="2">Chromatin regulatory protein</fullName>
    </submittedName>
</protein>
<dbReference type="EMBL" id="DF238785">
    <property type="protein sequence ID" value="GAC94633.1"/>
    <property type="molecule type" value="Genomic_DNA"/>
</dbReference>
<evidence type="ECO:0000256" key="1">
    <source>
        <dbReference type="SAM" id="MobiDB-lite"/>
    </source>
</evidence>
<name>R9P0B4_PSEHS</name>
<accession>R9P0B4</accession>
<dbReference type="AlphaFoldDB" id="R9P0B4"/>
<dbReference type="GeneID" id="24107499"/>
<feature type="region of interest" description="Disordered" evidence="1">
    <location>
        <begin position="21"/>
        <end position="127"/>
    </location>
</feature>
<organism evidence="2 3">
    <name type="scientific">Pseudozyma hubeiensis (strain SY62)</name>
    <name type="common">Yeast</name>
    <dbReference type="NCBI Taxonomy" id="1305764"/>
    <lineage>
        <taxon>Eukaryota</taxon>
        <taxon>Fungi</taxon>
        <taxon>Dikarya</taxon>
        <taxon>Basidiomycota</taxon>
        <taxon>Ustilaginomycotina</taxon>
        <taxon>Ustilaginomycetes</taxon>
        <taxon>Ustilaginales</taxon>
        <taxon>Ustilaginaceae</taxon>
        <taxon>Pseudozyma</taxon>
    </lineage>
</organism>
<feature type="compositionally biased region" description="Basic residues" evidence="1">
    <location>
        <begin position="92"/>
        <end position="103"/>
    </location>
</feature>